<gene>
    <name evidence="1" type="ORF">MSG28_010828</name>
</gene>
<accession>A0ACC0KPH2</accession>
<sequence>MEDEKLIECVRKYEFLYNLQHPKYMDSVKKEMAWKEISGQLRQPATACKQRWQGLRDAYRRSLNKKKSKSGQAAKYVKKWKYEDEMSFVASYFVERKTYDSVEPPSDDDEESQNHGAATEDQNLNSDYEINSTDAVDVAVSNIPTEVEIQYEDDTIVRNTSSQPQHVEAKKAKIFKKSKFPAQSASAGLMSRFLDTQSIIPQQCEHDEIDRFFLNISETVKQFSPYQQAIAKNKIFNIVSEMELQQLAPPNFTTTSPQYAYASPASTSSGARATATPMSTSEWNIPVKDLKTEYI</sequence>
<organism evidence="1 2">
    <name type="scientific">Choristoneura fumiferana</name>
    <name type="common">Spruce budworm moth</name>
    <name type="synonym">Archips fumiferana</name>
    <dbReference type="NCBI Taxonomy" id="7141"/>
    <lineage>
        <taxon>Eukaryota</taxon>
        <taxon>Metazoa</taxon>
        <taxon>Ecdysozoa</taxon>
        <taxon>Arthropoda</taxon>
        <taxon>Hexapoda</taxon>
        <taxon>Insecta</taxon>
        <taxon>Pterygota</taxon>
        <taxon>Neoptera</taxon>
        <taxon>Endopterygota</taxon>
        <taxon>Lepidoptera</taxon>
        <taxon>Glossata</taxon>
        <taxon>Ditrysia</taxon>
        <taxon>Tortricoidea</taxon>
        <taxon>Tortricidae</taxon>
        <taxon>Tortricinae</taxon>
        <taxon>Choristoneura</taxon>
    </lineage>
</organism>
<reference evidence="1 2" key="1">
    <citation type="journal article" date="2022" name="Genome Biol. Evol.">
        <title>The Spruce Budworm Genome: Reconstructing the Evolutionary History of Antifreeze Proteins.</title>
        <authorList>
            <person name="Beliveau C."/>
            <person name="Gagne P."/>
            <person name="Picq S."/>
            <person name="Vernygora O."/>
            <person name="Keeling C.I."/>
            <person name="Pinkney K."/>
            <person name="Doucet D."/>
            <person name="Wen F."/>
            <person name="Johnston J.S."/>
            <person name="Maaroufi H."/>
            <person name="Boyle B."/>
            <person name="Laroche J."/>
            <person name="Dewar K."/>
            <person name="Juretic N."/>
            <person name="Blackburn G."/>
            <person name="Nisole A."/>
            <person name="Brunet B."/>
            <person name="Brandao M."/>
            <person name="Lumley L."/>
            <person name="Duan J."/>
            <person name="Quan G."/>
            <person name="Lucarotti C.J."/>
            <person name="Roe A.D."/>
            <person name="Sperling F.A.H."/>
            <person name="Levesque R.C."/>
            <person name="Cusson M."/>
        </authorList>
    </citation>
    <scope>NUCLEOTIDE SEQUENCE [LARGE SCALE GENOMIC DNA]</scope>
    <source>
        <strain evidence="1">Glfc:IPQL:Cfum</strain>
    </source>
</reference>
<evidence type="ECO:0000313" key="2">
    <source>
        <dbReference type="Proteomes" id="UP001064048"/>
    </source>
</evidence>
<dbReference type="Proteomes" id="UP001064048">
    <property type="component" value="Chromosome 18"/>
</dbReference>
<dbReference type="EMBL" id="CM046118">
    <property type="protein sequence ID" value="KAI8438210.1"/>
    <property type="molecule type" value="Genomic_DNA"/>
</dbReference>
<evidence type="ECO:0000313" key="1">
    <source>
        <dbReference type="EMBL" id="KAI8438210.1"/>
    </source>
</evidence>
<protein>
    <submittedName>
        <fullName evidence="1">Uncharacterized protein</fullName>
    </submittedName>
</protein>
<keyword evidence="2" id="KW-1185">Reference proteome</keyword>
<proteinExistence type="predicted"/>
<name>A0ACC0KPH2_CHOFU</name>
<comment type="caution">
    <text evidence="1">The sequence shown here is derived from an EMBL/GenBank/DDBJ whole genome shotgun (WGS) entry which is preliminary data.</text>
</comment>